<dbReference type="InterPro" id="IPR039428">
    <property type="entry name" value="NUOK/Mnh_C1-like"/>
</dbReference>
<geneLocation type="mitochondrion" evidence="8"/>
<evidence type="ECO:0000256" key="7">
    <source>
        <dbReference type="SAM" id="Phobius"/>
    </source>
</evidence>
<evidence type="ECO:0000256" key="6">
    <source>
        <dbReference type="ARBA" id="ARBA00023136"/>
    </source>
</evidence>
<feature type="transmembrane region" description="Helical" evidence="7">
    <location>
        <begin position="36"/>
        <end position="53"/>
    </location>
</feature>
<comment type="similarity">
    <text evidence="2">Belongs to the complex I subunit 4L family.</text>
</comment>
<dbReference type="GO" id="GO:0042773">
    <property type="term" value="P:ATP synthesis coupled electron transport"/>
    <property type="evidence" value="ECO:0007669"/>
    <property type="project" value="InterPro"/>
</dbReference>
<feature type="transmembrane region" description="Helical" evidence="7">
    <location>
        <begin position="59"/>
        <end position="80"/>
    </location>
</feature>
<dbReference type="PANTHER" id="PTHR11434:SF16">
    <property type="entry name" value="NADH-UBIQUINONE OXIDOREDUCTASE CHAIN 4L"/>
    <property type="match status" value="1"/>
</dbReference>
<feature type="transmembrane region" description="Helical" evidence="7">
    <location>
        <begin position="6"/>
        <end position="24"/>
    </location>
</feature>
<sequence length="99" mass="10889">MPGIFLFFSTFIFICGLYGLVSNTENLVFSLVSMELLLLSISLNFIYFSIFLHQPNGQIFSILLLSVAASEAALGLSLLLTSSKMKNSLKTVDFSLLRG</sequence>
<keyword evidence="3" id="KW-0813">Transport</keyword>
<evidence type="ECO:0000256" key="1">
    <source>
        <dbReference type="ARBA" id="ARBA00004141"/>
    </source>
</evidence>
<keyword evidence="4 7" id="KW-0812">Transmembrane</keyword>
<accession>A0A5K7VX89</accession>
<dbReference type="Gene3D" id="1.10.287.3510">
    <property type="match status" value="1"/>
</dbReference>
<gene>
    <name evidence="8" type="primary">nad4L</name>
    <name evidence="8" type="ORF">PMYN1_Mit3</name>
</gene>
<name>A0A5K7VX89_9EUKA</name>
<evidence type="ECO:0000256" key="4">
    <source>
        <dbReference type="ARBA" id="ARBA00022692"/>
    </source>
</evidence>
<evidence type="ECO:0000256" key="2">
    <source>
        <dbReference type="ARBA" id="ARBA00010519"/>
    </source>
</evidence>
<evidence type="ECO:0000256" key="5">
    <source>
        <dbReference type="ARBA" id="ARBA00022989"/>
    </source>
</evidence>
<dbReference type="InterPro" id="IPR001133">
    <property type="entry name" value="NADH_UbQ_OxRdtase_chain4L/K"/>
</dbReference>
<keyword evidence="5 7" id="KW-1133">Transmembrane helix</keyword>
<proteinExistence type="inferred from homology"/>
<dbReference type="EMBL" id="LC490352">
    <property type="protein sequence ID" value="BBL86687.1"/>
    <property type="molecule type" value="Genomic_DNA"/>
</dbReference>
<dbReference type="AlphaFoldDB" id="A0A5K7VX89"/>
<evidence type="ECO:0000256" key="3">
    <source>
        <dbReference type="ARBA" id="ARBA00022448"/>
    </source>
</evidence>
<dbReference type="GeneID" id="42317561"/>
<dbReference type="HAMAP" id="MF_01456">
    <property type="entry name" value="NDH1_NuoK"/>
    <property type="match status" value="1"/>
</dbReference>
<keyword evidence="6 7" id="KW-0472">Membrane</keyword>
<keyword evidence="9" id="KW-1185">Reference proteome</keyword>
<dbReference type="RefSeq" id="YP_009709946.1">
    <property type="nucleotide sequence ID" value="NC_045137.1"/>
</dbReference>
<keyword evidence="8" id="KW-0496">Mitochondrion</keyword>
<reference evidence="8 9" key="1">
    <citation type="submission" date="2019-06" db="EMBL/GenBank/DDBJ databases">
        <title>A hidden player of endosymbiotic evolution: DNA virus triggered massive gene transfer.</title>
        <authorList>
            <person name="Matsuo M."/>
            <person name="Katahata A."/>
            <person name="Tachikawa M."/>
            <person name="Minakuchi Y."/>
            <person name="Noguchi H."/>
            <person name="Toyoda A."/>
            <person name="Fujiyama A."/>
            <person name="Suzuki Y."/>
            <person name="Satoh S."/>
            <person name="Nakayama T."/>
            <person name="Kamikawa R."/>
            <person name="Nomura M."/>
            <person name="Inagaki Y."/>
            <person name="Ishida K."/>
            <person name="Obokata J."/>
        </authorList>
    </citation>
    <scope>NUCLEOTIDE SEQUENCE [LARGE SCALE GENOMIC DNA]</scope>
    <source>
        <strain evidence="8 9">MYN1</strain>
    </source>
</reference>
<evidence type="ECO:0000313" key="9">
    <source>
        <dbReference type="Proteomes" id="UP000503178"/>
    </source>
</evidence>
<organism evidence="8 9">
    <name type="scientific">Paulinella micropora</name>
    <dbReference type="NCBI Taxonomy" id="1928728"/>
    <lineage>
        <taxon>Eukaryota</taxon>
        <taxon>Sar</taxon>
        <taxon>Rhizaria</taxon>
        <taxon>Cercozoa</taxon>
        <taxon>Imbricatea</taxon>
        <taxon>Silicofilosea</taxon>
        <taxon>Euglyphida</taxon>
        <taxon>Paulinellidae</taxon>
        <taxon>Paulinella</taxon>
    </lineage>
</organism>
<dbReference type="Proteomes" id="UP000503178">
    <property type="component" value="Mitochondrion MT"/>
</dbReference>
<evidence type="ECO:0000313" key="8">
    <source>
        <dbReference type="EMBL" id="BBL86687.1"/>
    </source>
</evidence>
<dbReference type="GO" id="GO:0016651">
    <property type="term" value="F:oxidoreductase activity, acting on NAD(P)H"/>
    <property type="evidence" value="ECO:0007669"/>
    <property type="project" value="InterPro"/>
</dbReference>
<dbReference type="Pfam" id="PF00420">
    <property type="entry name" value="Oxidored_q2"/>
    <property type="match status" value="1"/>
</dbReference>
<dbReference type="PANTHER" id="PTHR11434">
    <property type="entry name" value="NADH-UBIQUINONE OXIDOREDUCTASE SUBUNIT ND4L"/>
    <property type="match status" value="1"/>
</dbReference>
<dbReference type="GO" id="GO:0030964">
    <property type="term" value="C:NADH dehydrogenase complex"/>
    <property type="evidence" value="ECO:0007669"/>
    <property type="project" value="TreeGrafter"/>
</dbReference>
<protein>
    <submittedName>
        <fullName evidence="8">NADH dehydrogenase subunit 4L</fullName>
    </submittedName>
</protein>
<comment type="subcellular location">
    <subcellularLocation>
        <location evidence="1">Membrane</location>
        <topology evidence="1">Multi-pass membrane protein</topology>
    </subcellularLocation>
</comment>